<dbReference type="InterPro" id="IPR051266">
    <property type="entry name" value="CLCR"/>
</dbReference>
<feature type="compositionally biased region" description="Low complexity" evidence="1">
    <location>
        <begin position="15"/>
        <end position="48"/>
    </location>
</feature>
<evidence type="ECO:0000259" key="2">
    <source>
        <dbReference type="PROSITE" id="PS50234"/>
    </source>
</evidence>
<proteinExistence type="predicted"/>
<dbReference type="InterPro" id="IPR002035">
    <property type="entry name" value="VWF_A"/>
</dbReference>
<dbReference type="SMART" id="SM00327">
    <property type="entry name" value="VWA"/>
    <property type="match status" value="1"/>
</dbReference>
<organism evidence="3 4">
    <name type="scientific">Chlorella sorokiniana</name>
    <name type="common">Freshwater green alga</name>
    <dbReference type="NCBI Taxonomy" id="3076"/>
    <lineage>
        <taxon>Eukaryota</taxon>
        <taxon>Viridiplantae</taxon>
        <taxon>Chlorophyta</taxon>
        <taxon>core chlorophytes</taxon>
        <taxon>Trebouxiophyceae</taxon>
        <taxon>Chlorellales</taxon>
        <taxon>Chlorellaceae</taxon>
        <taxon>Chlorella clade</taxon>
        <taxon>Chlorella</taxon>
    </lineage>
</organism>
<dbReference type="Proteomes" id="UP000239899">
    <property type="component" value="Unassembled WGS sequence"/>
</dbReference>
<dbReference type="PROSITE" id="PS50234">
    <property type="entry name" value="VWFA"/>
    <property type="match status" value="1"/>
</dbReference>
<feature type="region of interest" description="Disordered" evidence="1">
    <location>
        <begin position="1"/>
        <end position="49"/>
    </location>
</feature>
<evidence type="ECO:0000256" key="1">
    <source>
        <dbReference type="SAM" id="MobiDB-lite"/>
    </source>
</evidence>
<feature type="region of interest" description="Disordered" evidence="1">
    <location>
        <begin position="1188"/>
        <end position="1230"/>
    </location>
</feature>
<dbReference type="AlphaFoldDB" id="A0A2P6TIB4"/>
<dbReference type="InterPro" id="IPR036465">
    <property type="entry name" value="vWFA_dom_sf"/>
</dbReference>
<evidence type="ECO:0000313" key="3">
    <source>
        <dbReference type="EMBL" id="PRW34034.1"/>
    </source>
</evidence>
<dbReference type="EMBL" id="LHPG02000015">
    <property type="protein sequence ID" value="PRW34034.1"/>
    <property type="molecule type" value="Genomic_DNA"/>
</dbReference>
<dbReference type="Gene3D" id="1.25.70.10">
    <property type="entry name" value="Transcription termination factor 3, mitochondrial"/>
    <property type="match status" value="1"/>
</dbReference>
<dbReference type="PANTHER" id="PTHR10579">
    <property type="entry name" value="CALCIUM-ACTIVATED CHLORIDE CHANNEL REGULATOR"/>
    <property type="match status" value="1"/>
</dbReference>
<protein>
    <submittedName>
        <fullName evidence="3">Cell surface</fullName>
    </submittedName>
</protein>
<evidence type="ECO:0000313" key="4">
    <source>
        <dbReference type="Proteomes" id="UP000239899"/>
    </source>
</evidence>
<comment type="caution">
    <text evidence="3">The sequence shown here is derived from an EMBL/GenBank/DDBJ whole genome shotgun (WGS) entry which is preliminary data.</text>
</comment>
<gene>
    <name evidence="3" type="ORF">C2E21_7223</name>
</gene>
<keyword evidence="4" id="KW-1185">Reference proteome</keyword>
<dbReference type="Gene3D" id="3.40.50.410">
    <property type="entry name" value="von Willebrand factor, type A domain"/>
    <property type="match status" value="1"/>
</dbReference>
<feature type="compositionally biased region" description="Pro residues" evidence="1">
    <location>
        <begin position="1189"/>
        <end position="1205"/>
    </location>
</feature>
<feature type="region of interest" description="Disordered" evidence="1">
    <location>
        <begin position="1010"/>
        <end position="1033"/>
    </location>
</feature>
<sequence length="1261" mass="133281">MLASSSRSVPPPCMPGSSRAAASACPAARPGQLWRGSHSASRPSRSFSTQKQQAVHRLQLLLAAVDGSRAEEAAPADAADELPLWRFLRQQGFSEECVSCLQAACSSGKLTSSIKTGMRLTEQKLQHNLARNIAALRAEGLETASIERLCVSYPTFLTTTHTTFNSALAALRQLAALLPDDPRAAQAPPGTMQLGVALWLYPSGGGHLLRRRNLASLIDGNLRLRRQLGISDATMATAIFRNNGVLVTKFERAETMVAHLQHLQASGGLSAEQVVWMALAPGALHLPVAEFDRRWQAGGLSSPGASAADISLRDPTGRQQAAAEALGELLQAADSAPGSLQPQYRQQGEALVQRSARLWRVGHASLGASWASLQQLGLSGSQIVAVAQKQPGVLGANWEGEAKQRQLAWVQQELGLSPYDFLLRHGSYSTHGVAKLAMRADFLRQHRPAVWHATFARGPGPVLSLLTDKRSLIQAGCTAAELDAFNRAWLATPAGRCWGGKIWQGKESRAMSPFWKRGSKPVAQLQDVNLVSDEDEAPQEQTQDEASEDDPNTWHTEAVEGLSPKPIWQEEVLCRGPNLGSMQQQTMALRGAAPRAMHMRAPAPMVAMACAAMPMCAPAAAASGAGIGFKTGGAQDVANFRENIAAGKLPLPSDVTFEGLCKEYFFDTSSSDATPPTELFAPIYSLALAPDPLLDAAGSSPAPGSVAAAGVGADAQQAQHAAQQAQQQDVFLAVGLDSGLTDFKRPRLNLAILLDVSGSMDGRFDEYYYDPASGERRRLADGEARKTKLDVAKEVLKGMLDRLAPDDMVSVSLFSDRTSTPKLLGRWGDADAAAIKAGIEALRTVGCTNFQAGLDEAAAQLRRAATVIDSDPATTENRIVVLTDAQPNAGEISETGLLSRLKANASDRIYCTLVWGRTSQHLAERILSCSLLARLAAHKSAFAALSACVGLDFNSDLVEKILKCRGANYMSVHTPGEFRQRLDDEFDFMVAPLVFDLELRIDPVSLAAPAGTSASSGSGPSASSASGSGSSSTGWRVVHVYGSPDSEERRLSGGGSIMRVHSLFPSPKTEEGIKGGVVLLRLAPPAGISLAAAPPPRLEARYQDRSGKQYSTLRAVAVPAGVADVAASDAEGPTTLYQSTGVRKAVLLARLTDALQGWLVDQWAAGPPTGTPGPDGWNAAAVQEVLGEPAPPTPATAPEPQPREPAPLHLRPGCPLLPPGQEAVEGCKPPVGTHSEIAALGDASLEQEAALLRTLGGNGSS</sequence>
<dbReference type="SUPFAM" id="SSF53300">
    <property type="entry name" value="vWA-like"/>
    <property type="match status" value="1"/>
</dbReference>
<dbReference type="PANTHER" id="PTHR10579:SF43">
    <property type="entry name" value="ZINC FINGER (C3HC4-TYPE RING FINGER) FAMILY PROTEIN"/>
    <property type="match status" value="1"/>
</dbReference>
<feature type="domain" description="VWFA" evidence="2">
    <location>
        <begin position="749"/>
        <end position="993"/>
    </location>
</feature>
<feature type="compositionally biased region" description="Acidic residues" evidence="1">
    <location>
        <begin position="534"/>
        <end position="551"/>
    </location>
</feature>
<name>A0A2P6TIB4_CHLSO</name>
<reference evidence="3 4" key="1">
    <citation type="journal article" date="2018" name="Plant J.">
        <title>Genome sequences of Chlorella sorokiniana UTEX 1602 and Micractinium conductrix SAG 241.80: implications to maltose excretion by a green alga.</title>
        <authorList>
            <person name="Arriola M.B."/>
            <person name="Velmurugan N."/>
            <person name="Zhang Y."/>
            <person name="Plunkett M.H."/>
            <person name="Hondzo H."/>
            <person name="Barney B.M."/>
        </authorList>
    </citation>
    <scope>NUCLEOTIDE SEQUENCE [LARGE SCALE GENOMIC DNA]</scope>
    <source>
        <strain evidence="4">UTEX 1602</strain>
    </source>
</reference>
<dbReference type="InterPro" id="IPR038538">
    <property type="entry name" value="MTERF_sf"/>
</dbReference>
<dbReference type="OrthoDB" id="687730at2759"/>
<dbReference type="Pfam" id="PF13519">
    <property type="entry name" value="VWA_2"/>
    <property type="match status" value="1"/>
</dbReference>
<feature type="region of interest" description="Disordered" evidence="1">
    <location>
        <begin position="534"/>
        <end position="562"/>
    </location>
</feature>
<accession>A0A2P6TIB4</accession>